<dbReference type="SUPFAM" id="SSF53448">
    <property type="entry name" value="Nucleotide-diphospho-sugar transferases"/>
    <property type="match status" value="1"/>
</dbReference>
<dbReference type="Proteomes" id="UP001556367">
    <property type="component" value="Unassembled WGS sequence"/>
</dbReference>
<keyword evidence="2" id="KW-0812">Transmembrane</keyword>
<dbReference type="InterPro" id="IPR029044">
    <property type="entry name" value="Nucleotide-diphossugar_trans"/>
</dbReference>
<gene>
    <name evidence="3" type="ORF">HGRIS_004750</name>
</gene>
<keyword evidence="4" id="KW-1185">Reference proteome</keyword>
<evidence type="ECO:0000313" key="3">
    <source>
        <dbReference type="EMBL" id="KAL0953529.1"/>
    </source>
</evidence>
<feature type="transmembrane region" description="Helical" evidence="2">
    <location>
        <begin position="20"/>
        <end position="45"/>
    </location>
</feature>
<evidence type="ECO:0000256" key="1">
    <source>
        <dbReference type="SAM" id="MobiDB-lite"/>
    </source>
</evidence>
<accession>A0ABR3JD20</accession>
<dbReference type="PANTHER" id="PTHR33604">
    <property type="entry name" value="OSJNBA0004B13.7 PROTEIN"/>
    <property type="match status" value="1"/>
</dbReference>
<proteinExistence type="predicted"/>
<name>A0ABR3JD20_9AGAR</name>
<keyword evidence="2" id="KW-0472">Membrane</keyword>
<evidence type="ECO:0000256" key="2">
    <source>
        <dbReference type="SAM" id="Phobius"/>
    </source>
</evidence>
<evidence type="ECO:0000313" key="4">
    <source>
        <dbReference type="Proteomes" id="UP001556367"/>
    </source>
</evidence>
<feature type="region of interest" description="Disordered" evidence="1">
    <location>
        <begin position="59"/>
        <end position="82"/>
    </location>
</feature>
<dbReference type="PANTHER" id="PTHR33604:SF3">
    <property type="entry name" value="OSJNBA0004B13.7 PROTEIN"/>
    <property type="match status" value="1"/>
</dbReference>
<sequence length="646" mass="72655">MVGAIQDHSRRSVLHTQRRASLPSMACTYMPWIVFLLAVILVLWLPPLVLEVEDHGVHHMSDGSSQHTNRRTGGDTSSGKEAIGASDYRDLLKAPLIRPHSMTAILPLDRESLAFLPKALETLLVVPSRLQGIWIVVPEHLLVQSRRIIRESPFLDQLGEHPDISLHPWPDNGAESAHGAVLRIADEVSSDWILILDENYLEAVDSSTRKVLLNPLAIPLPVGPEGYCISSVNATRVKAELPLHPASYLLPPFVIPTSLLRGAPQIHPKNVWPDLGQHVATSRPDNVGGLVLHHAFLPSVPEIHQPQSEEIQQSEQVILIEEPTRADAHSTEKCDILAKNPSATGKFVLVFPSLTDVPQFSIAACKIQDAGHSLRVLIYHAPMDYSQTKREVVWKSCSLEYDILPLGDINLVDLDYGSDVIDDWMRTYFDLPDIVVLSDDGPLSSHLERLLRHQAPASTIIKLPREDLPYTAWMGTLTLEEWKNWNTPRIDISVITKDRPKSLMRLLSSLTQSKFFGDSLTLRLNLDQPADPETSQIIDDYKWPHGSVFVHHRILPGGLLPAVVESWYPHSNDTYGLLLEDDVELSPLFYAWLKMSVLRYRYAILVCVRAFSDNISKIWKDQQSFSSTLWHQPISAKEYRNAVRRT</sequence>
<reference evidence="4" key="1">
    <citation type="submission" date="2024-06" db="EMBL/GenBank/DDBJ databases">
        <title>Multi-omics analyses provide insights into the biosynthesis of the anticancer antibiotic pleurotin in Hohenbuehelia grisea.</title>
        <authorList>
            <person name="Weaver J.A."/>
            <person name="Alberti F."/>
        </authorList>
    </citation>
    <scope>NUCLEOTIDE SEQUENCE [LARGE SCALE GENOMIC DNA]</scope>
    <source>
        <strain evidence="4">T-177</strain>
    </source>
</reference>
<keyword evidence="2" id="KW-1133">Transmembrane helix</keyword>
<organism evidence="3 4">
    <name type="scientific">Hohenbuehelia grisea</name>
    <dbReference type="NCBI Taxonomy" id="104357"/>
    <lineage>
        <taxon>Eukaryota</taxon>
        <taxon>Fungi</taxon>
        <taxon>Dikarya</taxon>
        <taxon>Basidiomycota</taxon>
        <taxon>Agaricomycotina</taxon>
        <taxon>Agaricomycetes</taxon>
        <taxon>Agaricomycetidae</taxon>
        <taxon>Agaricales</taxon>
        <taxon>Pleurotineae</taxon>
        <taxon>Pleurotaceae</taxon>
        <taxon>Hohenbuehelia</taxon>
    </lineage>
</organism>
<protein>
    <submittedName>
        <fullName evidence="3">Uncharacterized protein</fullName>
    </submittedName>
</protein>
<dbReference type="EMBL" id="JASNQZ010000008">
    <property type="protein sequence ID" value="KAL0953529.1"/>
    <property type="molecule type" value="Genomic_DNA"/>
</dbReference>
<comment type="caution">
    <text evidence="3">The sequence shown here is derived from an EMBL/GenBank/DDBJ whole genome shotgun (WGS) entry which is preliminary data.</text>
</comment>